<comment type="caution">
    <text evidence="1">The sequence shown here is derived from an EMBL/GenBank/DDBJ whole genome shotgun (WGS) entry which is preliminary data.</text>
</comment>
<evidence type="ECO:0000313" key="1">
    <source>
        <dbReference type="EMBL" id="ORX48916.1"/>
    </source>
</evidence>
<dbReference type="AlphaFoldDB" id="A0A1Y1V713"/>
<name>A0A1Y1V713_9FUNG</name>
<reference evidence="1 2" key="2">
    <citation type="submission" date="2016-08" db="EMBL/GenBank/DDBJ databases">
        <title>Pervasive Adenine N6-methylation of Active Genes in Fungi.</title>
        <authorList>
            <consortium name="DOE Joint Genome Institute"/>
            <person name="Mondo S.J."/>
            <person name="Dannebaum R.O."/>
            <person name="Kuo R.C."/>
            <person name="Labutti K."/>
            <person name="Haridas S."/>
            <person name="Kuo A."/>
            <person name="Salamov A."/>
            <person name="Ahrendt S.R."/>
            <person name="Lipzen A."/>
            <person name="Sullivan W."/>
            <person name="Andreopoulos W.B."/>
            <person name="Clum A."/>
            <person name="Lindquist E."/>
            <person name="Daum C."/>
            <person name="Ramamoorthy G.K."/>
            <person name="Gryganskyi A."/>
            <person name="Culley D."/>
            <person name="Magnuson J.K."/>
            <person name="James T.Y."/>
            <person name="O'Malley M.A."/>
            <person name="Stajich J.E."/>
            <person name="Spatafora J.W."/>
            <person name="Visel A."/>
            <person name="Grigoriev I.V."/>
        </authorList>
    </citation>
    <scope>NUCLEOTIDE SEQUENCE [LARGE SCALE GENOMIC DNA]</scope>
    <source>
        <strain evidence="2">finn</strain>
    </source>
</reference>
<proteinExistence type="predicted"/>
<reference evidence="1 2" key="1">
    <citation type="submission" date="2016-08" db="EMBL/GenBank/DDBJ databases">
        <title>Genomes of anaerobic fungi encode conserved fungal cellulosomes for biomass hydrolysis.</title>
        <authorList>
            <consortium name="DOE Joint Genome Institute"/>
            <person name="Haitjema C.H."/>
            <person name="Gilmore S.P."/>
            <person name="Henske J.K."/>
            <person name="Solomon K.V."/>
            <person name="De Groot R."/>
            <person name="Kuo A."/>
            <person name="Mondo S.J."/>
            <person name="Salamov A.A."/>
            <person name="Labutti K."/>
            <person name="Zhao Z."/>
            <person name="Chiniquy J."/>
            <person name="Barry K."/>
            <person name="Brewer H.M."/>
            <person name="Purvine S.O."/>
            <person name="Wright A.T."/>
            <person name="Boxma B."/>
            <person name="Van Alen T."/>
            <person name="Hackstein J.H."/>
            <person name="Baker S.E."/>
            <person name="Grigoriev I.V."/>
            <person name="O'Malley M.A."/>
        </authorList>
    </citation>
    <scope>NUCLEOTIDE SEQUENCE [LARGE SCALE GENOMIC DNA]</scope>
    <source>
        <strain evidence="2">finn</strain>
    </source>
</reference>
<sequence>MNKGKLISTAINGLRSKYQTINSKATSTTANNYNTLANENSSKFTGNYLNSYTPYYSNMVHNAFNSFEGHQQRFVSTSNRGMFAQKESAMEDQWIYNKDRELLKIIKKKLAAKDAMAFASNQSQNTIPMNMAKSINFNPAFNTKGARFQVRQSPLRLSEKAELLKNSSQTFYNNPVLNSRKMKLSTNIQNMKETTTHQPQNQERLEKLKEKFFSARQP</sequence>
<dbReference type="EMBL" id="MCFH01000025">
    <property type="protein sequence ID" value="ORX48916.1"/>
    <property type="molecule type" value="Genomic_DNA"/>
</dbReference>
<accession>A0A1Y1V713</accession>
<dbReference type="Proteomes" id="UP000193719">
    <property type="component" value="Unassembled WGS sequence"/>
</dbReference>
<evidence type="ECO:0000313" key="2">
    <source>
        <dbReference type="Proteomes" id="UP000193719"/>
    </source>
</evidence>
<organism evidence="1 2">
    <name type="scientific">Piromyces finnis</name>
    <dbReference type="NCBI Taxonomy" id="1754191"/>
    <lineage>
        <taxon>Eukaryota</taxon>
        <taxon>Fungi</taxon>
        <taxon>Fungi incertae sedis</taxon>
        <taxon>Chytridiomycota</taxon>
        <taxon>Chytridiomycota incertae sedis</taxon>
        <taxon>Neocallimastigomycetes</taxon>
        <taxon>Neocallimastigales</taxon>
        <taxon>Neocallimastigaceae</taxon>
        <taxon>Piromyces</taxon>
    </lineage>
</organism>
<keyword evidence="2" id="KW-1185">Reference proteome</keyword>
<dbReference type="OrthoDB" id="2131706at2759"/>
<gene>
    <name evidence="1" type="ORF">BCR36DRAFT_584033</name>
</gene>
<protein>
    <submittedName>
        <fullName evidence="1">Uncharacterized protein</fullName>
    </submittedName>
</protein>